<sequence length="176" mass="18749">MGFLPAFRYEHRLVDDMFAYILKSRGGFVWACKNFEGDLGSDLVAQGFGSLGLMVSFLETAAAAAAADGAAAAAAAFAAEAAHGTYSNYPVASAYAWARGLRRRGQRDSNLLLQQFAAALEAACCSAIEGGVMTKDLATAIKGEQVSEKDYVDTKQFIKEVQKHLEQALVKLGVIT</sequence>
<gene>
    <name evidence="10" type="ORF">ETH_00037035</name>
</gene>
<evidence type="ECO:0000256" key="5">
    <source>
        <dbReference type="ARBA" id="ARBA00022723"/>
    </source>
</evidence>
<keyword evidence="8" id="KW-0464">Manganese</keyword>
<organism evidence="10 11">
    <name type="scientific">Eimeria tenella</name>
    <name type="common">Coccidian parasite</name>
    <dbReference type="NCBI Taxonomy" id="5802"/>
    <lineage>
        <taxon>Eukaryota</taxon>
        <taxon>Sar</taxon>
        <taxon>Alveolata</taxon>
        <taxon>Apicomplexa</taxon>
        <taxon>Conoidasida</taxon>
        <taxon>Coccidia</taxon>
        <taxon>Eucoccidiorida</taxon>
        <taxon>Eimeriorina</taxon>
        <taxon>Eimeriidae</taxon>
        <taxon>Eimeria</taxon>
    </lineage>
</organism>
<evidence type="ECO:0000313" key="10">
    <source>
        <dbReference type="EMBL" id="CDJ38553.1"/>
    </source>
</evidence>
<protein>
    <submittedName>
        <fullName evidence="10">Isocitrate dehydrogenase, putative</fullName>
    </submittedName>
</protein>
<comment type="similarity">
    <text evidence="3">Belongs to the isocitrate and isopropylmalate dehydrogenases family.</text>
</comment>
<accession>U6KT00</accession>
<dbReference type="OrthoDB" id="248923at2759"/>
<dbReference type="AlphaFoldDB" id="U6KT00"/>
<keyword evidence="5" id="KW-0479">Metal-binding</keyword>
<dbReference type="Gene3D" id="3.40.718.10">
    <property type="entry name" value="Isopropylmalate Dehydrogenase"/>
    <property type="match status" value="1"/>
</dbReference>
<keyword evidence="6" id="KW-0460">Magnesium</keyword>
<dbReference type="PANTHER" id="PTHR11822:SF21">
    <property type="entry name" value="ISOCITRATE DEHYDROGENASE [NADP], MITOCHONDRIAL"/>
    <property type="match status" value="1"/>
</dbReference>
<evidence type="ECO:0000313" key="11">
    <source>
        <dbReference type="Proteomes" id="UP000030747"/>
    </source>
</evidence>
<comment type="cofactor">
    <cofactor evidence="2">
        <name>Mg(2+)</name>
        <dbReference type="ChEBI" id="CHEBI:18420"/>
    </cofactor>
</comment>
<reference evidence="10" key="2">
    <citation type="submission" date="2013-10" db="EMBL/GenBank/DDBJ databases">
        <authorList>
            <person name="Aslett M."/>
        </authorList>
    </citation>
    <scope>NUCLEOTIDE SEQUENCE [LARGE SCALE GENOMIC DNA]</scope>
    <source>
        <strain evidence="10">Houghton</strain>
    </source>
</reference>
<evidence type="ECO:0000256" key="1">
    <source>
        <dbReference type="ARBA" id="ARBA00001936"/>
    </source>
</evidence>
<dbReference type="GO" id="GO:0006099">
    <property type="term" value="P:tricarboxylic acid cycle"/>
    <property type="evidence" value="ECO:0007669"/>
    <property type="project" value="UniProtKB-KW"/>
</dbReference>
<evidence type="ECO:0000256" key="6">
    <source>
        <dbReference type="ARBA" id="ARBA00022842"/>
    </source>
</evidence>
<proteinExistence type="inferred from homology"/>
<dbReference type="RefSeq" id="XP_013229391.1">
    <property type="nucleotide sequence ID" value="XM_013373937.1"/>
</dbReference>
<dbReference type="GO" id="GO:0004450">
    <property type="term" value="F:isocitrate dehydrogenase (NADP+) activity"/>
    <property type="evidence" value="ECO:0007669"/>
    <property type="project" value="InterPro"/>
</dbReference>
<dbReference type="VEuPathDB" id="ToxoDB:ETH2_1028500"/>
<evidence type="ECO:0000256" key="7">
    <source>
        <dbReference type="ARBA" id="ARBA00023002"/>
    </source>
</evidence>
<dbReference type="PANTHER" id="PTHR11822">
    <property type="entry name" value="NADP-SPECIFIC ISOCITRATE DEHYDROGENASE"/>
    <property type="match status" value="1"/>
</dbReference>
<evidence type="ECO:0000256" key="3">
    <source>
        <dbReference type="ARBA" id="ARBA00007769"/>
    </source>
</evidence>
<keyword evidence="7" id="KW-0560">Oxidoreductase</keyword>
<dbReference type="GO" id="GO:0006102">
    <property type="term" value="P:isocitrate metabolic process"/>
    <property type="evidence" value="ECO:0007669"/>
    <property type="project" value="InterPro"/>
</dbReference>
<dbReference type="EMBL" id="HG673950">
    <property type="protein sequence ID" value="CDJ38553.1"/>
    <property type="molecule type" value="Genomic_DNA"/>
</dbReference>
<comment type="cofactor">
    <cofactor evidence="1">
        <name>Mn(2+)</name>
        <dbReference type="ChEBI" id="CHEBI:29035"/>
    </cofactor>
</comment>
<evidence type="ECO:0000256" key="2">
    <source>
        <dbReference type="ARBA" id="ARBA00001946"/>
    </source>
</evidence>
<dbReference type="InterPro" id="IPR024084">
    <property type="entry name" value="IsoPropMal-DH-like_dom"/>
</dbReference>
<dbReference type="GeneID" id="25256448"/>
<dbReference type="SUPFAM" id="SSF53659">
    <property type="entry name" value="Isocitrate/Isopropylmalate dehydrogenase-like"/>
    <property type="match status" value="1"/>
</dbReference>
<name>U6KT00_EIMTE</name>
<reference evidence="10" key="1">
    <citation type="submission" date="2013-10" db="EMBL/GenBank/DDBJ databases">
        <title>Genomic analysis of the causative agents of coccidiosis in chickens.</title>
        <authorList>
            <person name="Reid A.J."/>
            <person name="Blake D."/>
            <person name="Billington K."/>
            <person name="Browne H."/>
            <person name="Dunn M."/>
            <person name="Hung S."/>
            <person name="Kawahara F."/>
            <person name="Miranda-Saavedra D."/>
            <person name="Mourier T."/>
            <person name="Nagra H."/>
            <person name="Otto T.D."/>
            <person name="Rawlings N."/>
            <person name="Sanchez A."/>
            <person name="Sanders M."/>
            <person name="Subramaniam C."/>
            <person name="Tay Y."/>
            <person name="Dear P."/>
            <person name="Doerig C."/>
            <person name="Gruber A."/>
            <person name="Parkinson J."/>
            <person name="Shirley M."/>
            <person name="Wan K.L."/>
            <person name="Berriman M."/>
            <person name="Tomley F."/>
            <person name="Pain A."/>
        </authorList>
    </citation>
    <scope>NUCLEOTIDE SEQUENCE [LARGE SCALE GENOMIC DNA]</scope>
    <source>
        <strain evidence="10">Houghton</strain>
    </source>
</reference>
<feature type="domain" description="Isopropylmalate dehydrogenase-like" evidence="9">
    <location>
        <begin position="5"/>
        <end position="161"/>
    </location>
</feature>
<keyword evidence="4" id="KW-0816">Tricarboxylic acid cycle</keyword>
<dbReference type="Proteomes" id="UP000030747">
    <property type="component" value="Unassembled WGS sequence"/>
</dbReference>
<dbReference type="VEuPathDB" id="ToxoDB:ETH_00037035"/>
<evidence type="ECO:0000256" key="8">
    <source>
        <dbReference type="ARBA" id="ARBA00023211"/>
    </source>
</evidence>
<keyword evidence="11" id="KW-1185">Reference proteome</keyword>
<feature type="non-terminal residue" evidence="10">
    <location>
        <position position="176"/>
    </location>
</feature>
<dbReference type="GO" id="GO:0005739">
    <property type="term" value="C:mitochondrion"/>
    <property type="evidence" value="ECO:0007669"/>
    <property type="project" value="TreeGrafter"/>
</dbReference>
<dbReference type="Pfam" id="PF00180">
    <property type="entry name" value="Iso_dh"/>
    <property type="match status" value="1"/>
</dbReference>
<dbReference type="GO" id="GO:0046872">
    <property type="term" value="F:metal ion binding"/>
    <property type="evidence" value="ECO:0007669"/>
    <property type="project" value="UniProtKB-KW"/>
</dbReference>
<evidence type="ECO:0000259" key="9">
    <source>
        <dbReference type="Pfam" id="PF00180"/>
    </source>
</evidence>
<evidence type="ECO:0000256" key="4">
    <source>
        <dbReference type="ARBA" id="ARBA00022532"/>
    </source>
</evidence>
<dbReference type="GO" id="GO:0006739">
    <property type="term" value="P:NADP+ metabolic process"/>
    <property type="evidence" value="ECO:0007669"/>
    <property type="project" value="TreeGrafter"/>
</dbReference>
<dbReference type="InterPro" id="IPR004790">
    <property type="entry name" value="Isocitrate_DH_NADP"/>
</dbReference>